<dbReference type="EMBL" id="CP001968">
    <property type="protein sequence ID" value="ADD68470.1"/>
    <property type="molecule type" value="Genomic_DNA"/>
</dbReference>
<dbReference type="GO" id="GO:0055085">
    <property type="term" value="P:transmembrane transport"/>
    <property type="evidence" value="ECO:0007669"/>
    <property type="project" value="InterPro"/>
</dbReference>
<keyword evidence="6 11" id="KW-0812">Transmembrane</keyword>
<evidence type="ECO:0000256" key="2">
    <source>
        <dbReference type="ARBA" id="ARBA00006555"/>
    </source>
</evidence>
<dbReference type="Proteomes" id="UP000002012">
    <property type="component" value="Chromosome"/>
</dbReference>
<protein>
    <submittedName>
        <fullName evidence="13">TonB family protein</fullName>
    </submittedName>
</protein>
<feature type="region of interest" description="Disordered" evidence="10">
    <location>
        <begin position="29"/>
        <end position="144"/>
    </location>
</feature>
<organism evidence="13 14">
    <name type="scientific">Denitrovibrio acetiphilus (strain DSM 12809 / NBRC 114555 / N2460)</name>
    <dbReference type="NCBI Taxonomy" id="522772"/>
    <lineage>
        <taxon>Bacteria</taxon>
        <taxon>Pseudomonadati</taxon>
        <taxon>Deferribacterota</taxon>
        <taxon>Deferribacteres</taxon>
        <taxon>Deferribacterales</taxon>
        <taxon>Geovibrionaceae</taxon>
        <taxon>Denitrovibrio</taxon>
    </lineage>
</organism>
<comment type="subcellular location">
    <subcellularLocation>
        <location evidence="1">Cell inner membrane</location>
        <topology evidence="1">Single-pass membrane protein</topology>
        <orientation evidence="1">Periplasmic side</orientation>
    </subcellularLocation>
</comment>
<dbReference type="RefSeq" id="WP_013010981.1">
    <property type="nucleotide sequence ID" value="NC_013943.1"/>
</dbReference>
<dbReference type="KEGG" id="dap:Dacet_1706"/>
<evidence type="ECO:0000259" key="12">
    <source>
        <dbReference type="PROSITE" id="PS52015"/>
    </source>
</evidence>
<evidence type="ECO:0000256" key="9">
    <source>
        <dbReference type="ARBA" id="ARBA00023136"/>
    </source>
</evidence>
<feature type="compositionally biased region" description="Basic and acidic residues" evidence="10">
    <location>
        <begin position="43"/>
        <end position="79"/>
    </location>
</feature>
<feature type="compositionally biased region" description="Basic and acidic residues" evidence="10">
    <location>
        <begin position="90"/>
        <end position="126"/>
    </location>
</feature>
<dbReference type="Gene3D" id="3.30.1150.10">
    <property type="match status" value="1"/>
</dbReference>
<dbReference type="AlphaFoldDB" id="D4H8X1"/>
<evidence type="ECO:0000256" key="8">
    <source>
        <dbReference type="ARBA" id="ARBA00022989"/>
    </source>
</evidence>
<gene>
    <name evidence="13" type="ordered locus">Dacet_1706</name>
</gene>
<keyword evidence="9 11" id="KW-0472">Membrane</keyword>
<dbReference type="SUPFAM" id="SSF74653">
    <property type="entry name" value="TolA/TonB C-terminal domain"/>
    <property type="match status" value="1"/>
</dbReference>
<dbReference type="InterPro" id="IPR037682">
    <property type="entry name" value="TonB_C"/>
</dbReference>
<sequence>MRNNKLLIFIVISIIIHLIVLSLLDLSTPEKEKERPISVSVIPKEKPKPAPKEEPAPEAKTPKKTIDDVPLDEDLKTDLDQMAPVPDMGEEQKQMKQKSERQGDEPPEKPEETQQRKQKESSKQEIIDDNAPVQLPSVTPKDELSQGQIDDILNPEDIIDKYAKGGGMPEGEDSVSMQYVKLKYQSYFYKFARRLYQVWAYPRSAAMRGEQGTVRISFVISKDGMISSIKVLQSSGYPDLDREAVSALKKTAGVPLPESYELNFLKVDAYFQYILGGGYIVY</sequence>
<evidence type="ECO:0000256" key="1">
    <source>
        <dbReference type="ARBA" id="ARBA00004383"/>
    </source>
</evidence>
<dbReference type="STRING" id="522772.Dacet_1706"/>
<dbReference type="PANTHER" id="PTHR33446">
    <property type="entry name" value="PROTEIN TONB-RELATED"/>
    <property type="match status" value="1"/>
</dbReference>
<evidence type="ECO:0000256" key="4">
    <source>
        <dbReference type="ARBA" id="ARBA00022475"/>
    </source>
</evidence>
<evidence type="ECO:0000256" key="6">
    <source>
        <dbReference type="ARBA" id="ARBA00022692"/>
    </source>
</evidence>
<dbReference type="GO" id="GO:0098797">
    <property type="term" value="C:plasma membrane protein complex"/>
    <property type="evidence" value="ECO:0007669"/>
    <property type="project" value="TreeGrafter"/>
</dbReference>
<evidence type="ECO:0000313" key="13">
    <source>
        <dbReference type="EMBL" id="ADD68470.1"/>
    </source>
</evidence>
<comment type="similarity">
    <text evidence="2">Belongs to the TonB family.</text>
</comment>
<dbReference type="InterPro" id="IPR051045">
    <property type="entry name" value="TonB-dependent_transducer"/>
</dbReference>
<dbReference type="PANTHER" id="PTHR33446:SF2">
    <property type="entry name" value="PROTEIN TONB"/>
    <property type="match status" value="1"/>
</dbReference>
<dbReference type="Pfam" id="PF03544">
    <property type="entry name" value="TonB_C"/>
    <property type="match status" value="1"/>
</dbReference>
<dbReference type="HOGENOM" id="CLU_989551_0_0_0"/>
<keyword evidence="7" id="KW-0653">Protein transport</keyword>
<dbReference type="GO" id="GO:0031992">
    <property type="term" value="F:energy transducer activity"/>
    <property type="evidence" value="ECO:0007669"/>
    <property type="project" value="TreeGrafter"/>
</dbReference>
<evidence type="ECO:0000256" key="7">
    <source>
        <dbReference type="ARBA" id="ARBA00022927"/>
    </source>
</evidence>
<evidence type="ECO:0000256" key="10">
    <source>
        <dbReference type="SAM" id="MobiDB-lite"/>
    </source>
</evidence>
<keyword evidence="5" id="KW-0997">Cell inner membrane</keyword>
<evidence type="ECO:0000256" key="11">
    <source>
        <dbReference type="SAM" id="Phobius"/>
    </source>
</evidence>
<proteinExistence type="inferred from homology"/>
<dbReference type="PROSITE" id="PS52015">
    <property type="entry name" value="TONB_CTD"/>
    <property type="match status" value="1"/>
</dbReference>
<keyword evidence="4" id="KW-1003">Cell membrane</keyword>
<dbReference type="GO" id="GO:0015031">
    <property type="term" value="P:protein transport"/>
    <property type="evidence" value="ECO:0007669"/>
    <property type="project" value="UniProtKB-KW"/>
</dbReference>
<keyword evidence="14" id="KW-1185">Reference proteome</keyword>
<evidence type="ECO:0000256" key="3">
    <source>
        <dbReference type="ARBA" id="ARBA00022448"/>
    </source>
</evidence>
<dbReference type="InterPro" id="IPR006260">
    <property type="entry name" value="TonB/TolA_C"/>
</dbReference>
<dbReference type="OrthoDB" id="9803361at2"/>
<accession>D4H8X1</accession>
<evidence type="ECO:0000256" key="5">
    <source>
        <dbReference type="ARBA" id="ARBA00022519"/>
    </source>
</evidence>
<name>D4H8X1_DENA2</name>
<dbReference type="InParanoid" id="D4H8X1"/>
<dbReference type="NCBIfam" id="TIGR01352">
    <property type="entry name" value="tonB_Cterm"/>
    <property type="match status" value="1"/>
</dbReference>
<feature type="domain" description="TonB C-terminal" evidence="12">
    <location>
        <begin position="186"/>
        <end position="282"/>
    </location>
</feature>
<keyword evidence="3" id="KW-0813">Transport</keyword>
<reference evidence="13 14" key="1">
    <citation type="journal article" date="2010" name="Stand. Genomic Sci.">
        <title>Complete genome sequence of Denitrovibrio acetiphilus type strain (N2460).</title>
        <authorList>
            <person name="Kiss H."/>
            <person name="Lang E."/>
            <person name="Lapidus A."/>
            <person name="Copeland A."/>
            <person name="Nolan M."/>
            <person name="Glavina Del Rio T."/>
            <person name="Chen F."/>
            <person name="Lucas S."/>
            <person name="Tice H."/>
            <person name="Cheng J.F."/>
            <person name="Han C."/>
            <person name="Goodwin L."/>
            <person name="Pitluck S."/>
            <person name="Liolios K."/>
            <person name="Pati A."/>
            <person name="Ivanova N."/>
            <person name="Mavromatis K."/>
            <person name="Chen A."/>
            <person name="Palaniappan K."/>
            <person name="Land M."/>
            <person name="Hauser L."/>
            <person name="Chang Y.J."/>
            <person name="Jeffries C.D."/>
            <person name="Detter J.C."/>
            <person name="Brettin T."/>
            <person name="Spring S."/>
            <person name="Rohde M."/>
            <person name="Goker M."/>
            <person name="Woyke T."/>
            <person name="Bristow J."/>
            <person name="Eisen J.A."/>
            <person name="Markowitz V."/>
            <person name="Hugenholtz P."/>
            <person name="Kyrpides N.C."/>
            <person name="Klenk H.P."/>
        </authorList>
    </citation>
    <scope>NUCLEOTIDE SEQUENCE [LARGE SCALE GENOMIC DNA]</scope>
    <source>
        <strain evidence="14">DSM 12809 / NBRC 114555 / N2460</strain>
    </source>
</reference>
<dbReference type="PaxDb" id="522772-Dacet_1706"/>
<feature type="transmembrane region" description="Helical" evidence="11">
    <location>
        <begin position="6"/>
        <end position="26"/>
    </location>
</feature>
<dbReference type="eggNOG" id="COG0810">
    <property type="taxonomic scope" value="Bacteria"/>
</dbReference>
<evidence type="ECO:0000313" key="14">
    <source>
        <dbReference type="Proteomes" id="UP000002012"/>
    </source>
</evidence>
<keyword evidence="8 11" id="KW-1133">Transmembrane helix</keyword>